<sequence length="242" mass="27540">MGLLVWLRLRRPNKWEPPTPLDHILSSPLQWLVAALYRFILVLRGRPFHPPTSAPPIRVYLENNGVTLEFKGGRRLNIWGGGAVPECGGRENAFQYLRHLHPWRGIVPDETDVLVTHTPPRHHLDLDLGCAGLLEEVWRVKPKLHVFGHVHWGHGRESVYYDECQRAYESLMARPKRGPIYDLLPNPGWVDALYVLWYGLNSVVWKWIMLGPGANNGALMVNAAVMHGNTGKVRNPVMVVDL</sequence>
<dbReference type="SUPFAM" id="SSF56300">
    <property type="entry name" value="Metallo-dependent phosphatases"/>
    <property type="match status" value="1"/>
</dbReference>
<dbReference type="Gene3D" id="3.60.21.10">
    <property type="match status" value="1"/>
</dbReference>
<evidence type="ECO:0000313" key="1">
    <source>
        <dbReference type="EMBL" id="KAK3324166.1"/>
    </source>
</evidence>
<accession>A0AAE0M996</accession>
<dbReference type="Proteomes" id="UP001286456">
    <property type="component" value="Unassembled WGS sequence"/>
</dbReference>
<dbReference type="AlphaFoldDB" id="A0AAE0M996"/>
<evidence type="ECO:0000313" key="2">
    <source>
        <dbReference type="Proteomes" id="UP001286456"/>
    </source>
</evidence>
<keyword evidence="2" id="KW-1185">Reference proteome</keyword>
<name>A0AAE0M996_9PEZI</name>
<proteinExistence type="predicted"/>
<comment type="caution">
    <text evidence="1">The sequence shown here is derived from an EMBL/GenBank/DDBJ whole genome shotgun (WGS) entry which is preliminary data.</text>
</comment>
<dbReference type="PANTHER" id="PTHR12905">
    <property type="entry name" value="METALLOPHOSPHOESTERASE"/>
    <property type="match status" value="1"/>
</dbReference>
<protein>
    <submittedName>
        <fullName evidence="1">Calcineurin-like phosphoesterase</fullName>
    </submittedName>
</protein>
<organism evidence="1 2">
    <name type="scientific">Cercophora scortea</name>
    <dbReference type="NCBI Taxonomy" id="314031"/>
    <lineage>
        <taxon>Eukaryota</taxon>
        <taxon>Fungi</taxon>
        <taxon>Dikarya</taxon>
        <taxon>Ascomycota</taxon>
        <taxon>Pezizomycotina</taxon>
        <taxon>Sordariomycetes</taxon>
        <taxon>Sordariomycetidae</taxon>
        <taxon>Sordariales</taxon>
        <taxon>Lasiosphaeriaceae</taxon>
        <taxon>Cercophora</taxon>
    </lineage>
</organism>
<reference evidence="1" key="2">
    <citation type="submission" date="2023-06" db="EMBL/GenBank/DDBJ databases">
        <authorList>
            <consortium name="Lawrence Berkeley National Laboratory"/>
            <person name="Haridas S."/>
            <person name="Hensen N."/>
            <person name="Bonometti L."/>
            <person name="Westerberg I."/>
            <person name="Brannstrom I.O."/>
            <person name="Guillou S."/>
            <person name="Cros-Aarteil S."/>
            <person name="Calhoun S."/>
            <person name="Kuo A."/>
            <person name="Mondo S."/>
            <person name="Pangilinan J."/>
            <person name="Riley R."/>
            <person name="Labutti K."/>
            <person name="Andreopoulos B."/>
            <person name="Lipzen A."/>
            <person name="Chen C."/>
            <person name="Yanf M."/>
            <person name="Daum C."/>
            <person name="Ng V."/>
            <person name="Clum A."/>
            <person name="Steindorff A."/>
            <person name="Ohm R."/>
            <person name="Martin F."/>
            <person name="Silar P."/>
            <person name="Natvig D."/>
            <person name="Lalanne C."/>
            <person name="Gautier V."/>
            <person name="Ament-Velasquez S.L."/>
            <person name="Kruys A."/>
            <person name="Hutchinson M.I."/>
            <person name="Powell A.J."/>
            <person name="Barry K."/>
            <person name="Miller A.N."/>
            <person name="Grigoriev I.V."/>
            <person name="Debuchy R."/>
            <person name="Gladieux P."/>
            <person name="Thoren M.H."/>
            <person name="Johannesson H."/>
        </authorList>
    </citation>
    <scope>NUCLEOTIDE SEQUENCE</scope>
    <source>
        <strain evidence="1">SMH4131-1</strain>
    </source>
</reference>
<dbReference type="InterPro" id="IPR029052">
    <property type="entry name" value="Metallo-depent_PP-like"/>
</dbReference>
<gene>
    <name evidence="1" type="ORF">B0T19DRAFT_486386</name>
</gene>
<reference evidence="1" key="1">
    <citation type="journal article" date="2023" name="Mol. Phylogenet. Evol.">
        <title>Genome-scale phylogeny and comparative genomics of the fungal order Sordariales.</title>
        <authorList>
            <person name="Hensen N."/>
            <person name="Bonometti L."/>
            <person name="Westerberg I."/>
            <person name="Brannstrom I.O."/>
            <person name="Guillou S."/>
            <person name="Cros-Aarteil S."/>
            <person name="Calhoun S."/>
            <person name="Haridas S."/>
            <person name="Kuo A."/>
            <person name="Mondo S."/>
            <person name="Pangilinan J."/>
            <person name="Riley R."/>
            <person name="LaButti K."/>
            <person name="Andreopoulos B."/>
            <person name="Lipzen A."/>
            <person name="Chen C."/>
            <person name="Yan M."/>
            <person name="Daum C."/>
            <person name="Ng V."/>
            <person name="Clum A."/>
            <person name="Steindorff A."/>
            <person name="Ohm R.A."/>
            <person name="Martin F."/>
            <person name="Silar P."/>
            <person name="Natvig D.O."/>
            <person name="Lalanne C."/>
            <person name="Gautier V."/>
            <person name="Ament-Velasquez S.L."/>
            <person name="Kruys A."/>
            <person name="Hutchinson M.I."/>
            <person name="Powell A.J."/>
            <person name="Barry K."/>
            <person name="Miller A.N."/>
            <person name="Grigoriev I.V."/>
            <person name="Debuchy R."/>
            <person name="Gladieux P."/>
            <person name="Hiltunen Thoren M."/>
            <person name="Johannesson H."/>
        </authorList>
    </citation>
    <scope>NUCLEOTIDE SEQUENCE</scope>
    <source>
        <strain evidence="1">SMH4131-1</strain>
    </source>
</reference>
<dbReference type="EMBL" id="JAUEPO010000004">
    <property type="protein sequence ID" value="KAK3324166.1"/>
    <property type="molecule type" value="Genomic_DNA"/>
</dbReference>
<dbReference type="InterPro" id="IPR051693">
    <property type="entry name" value="UPF0046_metallophosphoest"/>
</dbReference>
<dbReference type="PANTHER" id="PTHR12905:SF18">
    <property type="entry name" value="ESTER HYDROLASE, PUTATIVE (AFU_ORTHOLOGUE AFUA_4G03130)-RELATED"/>
    <property type="match status" value="1"/>
</dbReference>